<name>A0A0F4LSF7_9LACO</name>
<comment type="caution">
    <text evidence="4">The sequence shown here is derived from an EMBL/GenBank/DDBJ whole genome shotgun (WGS) entry which is preliminary data.</text>
</comment>
<evidence type="ECO:0000256" key="2">
    <source>
        <dbReference type="SAM" id="SignalP"/>
    </source>
</evidence>
<dbReference type="AlphaFoldDB" id="A0A0F4LSF7"/>
<gene>
    <name evidence="4" type="ORF">JF72_07590</name>
</gene>
<feature type="domain" description="S-layer protein C-terminal" evidence="3">
    <location>
        <begin position="88"/>
        <end position="142"/>
    </location>
</feature>
<dbReference type="PATRIC" id="fig|303541.3.peg.916"/>
<dbReference type="RefSeq" id="WP_046306985.1">
    <property type="nucleotide sequence ID" value="NZ_KQ034000.1"/>
</dbReference>
<keyword evidence="5" id="KW-1185">Reference proteome</keyword>
<feature type="region of interest" description="Disordered" evidence="1">
    <location>
        <begin position="28"/>
        <end position="73"/>
    </location>
</feature>
<organism evidence="4 5">
    <name type="scientific">Lactobacillus apis</name>
    <dbReference type="NCBI Taxonomy" id="303541"/>
    <lineage>
        <taxon>Bacteria</taxon>
        <taxon>Bacillati</taxon>
        <taxon>Bacillota</taxon>
        <taxon>Bacilli</taxon>
        <taxon>Lactobacillales</taxon>
        <taxon>Lactobacillaceae</taxon>
        <taxon>Lactobacillus</taxon>
    </lineage>
</organism>
<dbReference type="Proteomes" id="UP000033682">
    <property type="component" value="Unassembled WGS sequence"/>
</dbReference>
<accession>A0A0F4LSF7</accession>
<keyword evidence="2" id="KW-0732">Signal</keyword>
<evidence type="ECO:0000256" key="1">
    <source>
        <dbReference type="SAM" id="MobiDB-lite"/>
    </source>
</evidence>
<evidence type="ECO:0000313" key="4">
    <source>
        <dbReference type="EMBL" id="KJY61475.1"/>
    </source>
</evidence>
<evidence type="ECO:0000259" key="3">
    <source>
        <dbReference type="Pfam" id="PF03217"/>
    </source>
</evidence>
<feature type="chain" id="PRO_5039332439" description="S-layer protein C-terminal domain-containing protein" evidence="2">
    <location>
        <begin position="24"/>
        <end position="216"/>
    </location>
</feature>
<proteinExistence type="predicted"/>
<feature type="signal peptide" evidence="2">
    <location>
        <begin position="1"/>
        <end position="23"/>
    </location>
</feature>
<dbReference type="InterPro" id="IPR024968">
    <property type="entry name" value="SlpA_C_lactobacillus"/>
</dbReference>
<feature type="compositionally biased region" description="Low complexity" evidence="1">
    <location>
        <begin position="30"/>
        <end position="59"/>
    </location>
</feature>
<sequence length="216" mass="23449">MNKKTLFSLVGAASIAVSLSATAPVLAAETNNPNPTSTTTNTPSTGQTGTTDTTKPTDNAGTSKEPTPSKPINTADLNKAMSLNAKYAKLTRNSYVYDAKGKRVKNAKLKKGTIIFVSGLTTPDGQVLIGYNNKKGRYIKVNNVVLFKAVQYKVKKNAYVYNSKGKRNTRVYVPKGKTITVFKTKKINDIKYVAFSNSQYIKWSVLDHKSGKVISG</sequence>
<protein>
    <recommendedName>
        <fullName evidence="3">S-layer protein C-terminal domain-containing protein</fullName>
    </recommendedName>
</protein>
<reference evidence="4 5" key="1">
    <citation type="submission" date="2015-01" db="EMBL/GenBank/DDBJ databases">
        <title>Comparative genomics of the lactic acid bacteria isolated from the honey bee gut.</title>
        <authorList>
            <person name="Ellegaard K.M."/>
            <person name="Tamarit D."/>
            <person name="Javelind E."/>
            <person name="Olofsson T."/>
            <person name="Andersson S.G."/>
            <person name="Vasquez A."/>
        </authorList>
    </citation>
    <scope>NUCLEOTIDE SEQUENCE [LARGE SCALE GENOMIC DNA]</scope>
    <source>
        <strain evidence="4 5">Hma11</strain>
    </source>
</reference>
<evidence type="ECO:0000313" key="5">
    <source>
        <dbReference type="Proteomes" id="UP000033682"/>
    </source>
</evidence>
<dbReference type="Pfam" id="PF03217">
    <property type="entry name" value="SlpA"/>
    <property type="match status" value="2"/>
</dbReference>
<feature type="domain" description="S-layer protein C-terminal" evidence="3">
    <location>
        <begin position="150"/>
        <end position="203"/>
    </location>
</feature>
<dbReference type="HOGENOM" id="CLU_1287497_0_0_9"/>
<dbReference type="STRING" id="303541.JF72_07590"/>
<feature type="compositionally biased region" description="Polar residues" evidence="1">
    <location>
        <begin position="60"/>
        <end position="73"/>
    </location>
</feature>
<dbReference type="EMBL" id="JXLG01000005">
    <property type="protein sequence ID" value="KJY61475.1"/>
    <property type="molecule type" value="Genomic_DNA"/>
</dbReference>